<keyword evidence="4" id="KW-0902">Two-component regulatory system</keyword>
<dbReference type="Proteomes" id="UP000509702">
    <property type="component" value="Plasmid unnamed7"/>
</dbReference>
<evidence type="ECO:0000259" key="11">
    <source>
        <dbReference type="PROSITE" id="PS50110"/>
    </source>
</evidence>
<gene>
    <name evidence="13" type="ORF">HUE56_30495</name>
</gene>
<dbReference type="GO" id="GO:0006355">
    <property type="term" value="P:regulation of DNA-templated transcription"/>
    <property type="evidence" value="ECO:0007669"/>
    <property type="project" value="InterPro"/>
</dbReference>
<evidence type="ECO:0000259" key="12">
    <source>
        <dbReference type="PROSITE" id="PS51755"/>
    </source>
</evidence>
<dbReference type="SMART" id="SM00448">
    <property type="entry name" value="REC"/>
    <property type="match status" value="1"/>
</dbReference>
<dbReference type="OrthoDB" id="9784252at2"/>
<sequence length="237" mass="26661">MHHILVVDDNQEIRDLLGRILRKHDLKVSTARDGYEMRECLKNGPVDLIVLDLMLPGDDGMKLCRELRVGSAVPIIMLSAMGEETDRIVGLEMGADDYMTKPFSPRELLSRIKAVLRRTGAADGHPKQPASADRIMRFAGWTVDLVRRELRSPDDVLVDLTGGEYDLLVAFLENPHHTLSRDRLLDITRNRAALPFDRAIDIQVSRLRRKIEAGPEQSMIKTVRGVGYVFSGPVERG</sequence>
<dbReference type="PROSITE" id="PS51755">
    <property type="entry name" value="OMPR_PHOB"/>
    <property type="match status" value="1"/>
</dbReference>
<feature type="DNA-binding region" description="OmpR/PhoB-type" evidence="10">
    <location>
        <begin position="133"/>
        <end position="232"/>
    </location>
</feature>
<reference evidence="13 14" key="1">
    <citation type="submission" date="2020-06" db="EMBL/GenBank/DDBJ databases">
        <title>Complete genome of Azosprillum oryzae KACC14407.</title>
        <authorList>
            <person name="Kim M."/>
            <person name="Park Y.-J."/>
            <person name="Shin J.-H."/>
        </authorList>
    </citation>
    <scope>NUCLEOTIDE SEQUENCE [LARGE SCALE GENOMIC DNA]</scope>
    <source>
        <strain evidence="13 14">KACC 14407</strain>
        <plasmid evidence="13 14">unnamed7</plasmid>
    </source>
</reference>
<evidence type="ECO:0000256" key="9">
    <source>
        <dbReference type="PROSITE-ProRule" id="PRU00169"/>
    </source>
</evidence>
<dbReference type="InterPro" id="IPR039420">
    <property type="entry name" value="WalR-like"/>
</dbReference>
<dbReference type="AlphaFoldDB" id="A0A6N1B0X3"/>
<dbReference type="SUPFAM" id="SSF46894">
    <property type="entry name" value="C-terminal effector domain of the bipartite response regulators"/>
    <property type="match status" value="1"/>
</dbReference>
<dbReference type="GO" id="GO:0000156">
    <property type="term" value="F:phosphorelay response regulator activity"/>
    <property type="evidence" value="ECO:0007669"/>
    <property type="project" value="TreeGrafter"/>
</dbReference>
<evidence type="ECO:0000256" key="4">
    <source>
        <dbReference type="ARBA" id="ARBA00023012"/>
    </source>
</evidence>
<dbReference type="PANTHER" id="PTHR48111">
    <property type="entry name" value="REGULATOR OF RPOS"/>
    <property type="match status" value="1"/>
</dbReference>
<evidence type="ECO:0000256" key="1">
    <source>
        <dbReference type="ARBA" id="ARBA00004496"/>
    </source>
</evidence>
<dbReference type="KEGG" id="aoz:HUE56_30495"/>
<evidence type="ECO:0000256" key="8">
    <source>
        <dbReference type="ARBA" id="ARBA00067337"/>
    </source>
</evidence>
<keyword evidence="2" id="KW-0963">Cytoplasm</keyword>
<dbReference type="Pfam" id="PF00072">
    <property type="entry name" value="Response_reg"/>
    <property type="match status" value="1"/>
</dbReference>
<protein>
    <recommendedName>
        <fullName evidence="8">Regulatory protein VirG</fullName>
    </recommendedName>
</protein>
<geneLocation type="plasmid" evidence="13 14">
    <name>unnamed7</name>
</geneLocation>
<dbReference type="PANTHER" id="PTHR48111:SF4">
    <property type="entry name" value="DNA-BINDING DUAL TRANSCRIPTIONAL REGULATOR OMPR"/>
    <property type="match status" value="1"/>
</dbReference>
<evidence type="ECO:0000313" key="14">
    <source>
        <dbReference type="Proteomes" id="UP000509702"/>
    </source>
</evidence>
<evidence type="ECO:0000256" key="3">
    <source>
        <dbReference type="ARBA" id="ARBA00022553"/>
    </source>
</evidence>
<dbReference type="EMBL" id="CP054622">
    <property type="protein sequence ID" value="QKS54824.1"/>
    <property type="molecule type" value="Genomic_DNA"/>
</dbReference>
<comment type="subcellular location">
    <subcellularLocation>
        <location evidence="1">Cytoplasm</location>
    </subcellularLocation>
</comment>
<evidence type="ECO:0000256" key="5">
    <source>
        <dbReference type="ARBA" id="ARBA00023015"/>
    </source>
</evidence>
<dbReference type="CDD" id="cd00383">
    <property type="entry name" value="trans_reg_C"/>
    <property type="match status" value="1"/>
</dbReference>
<dbReference type="InterPro" id="IPR001789">
    <property type="entry name" value="Sig_transdc_resp-reg_receiver"/>
</dbReference>
<evidence type="ECO:0000256" key="6">
    <source>
        <dbReference type="ARBA" id="ARBA00023125"/>
    </source>
</evidence>
<keyword evidence="5" id="KW-0805">Transcription regulation</keyword>
<keyword evidence="13" id="KW-0614">Plasmid</keyword>
<evidence type="ECO:0000256" key="10">
    <source>
        <dbReference type="PROSITE-ProRule" id="PRU01091"/>
    </source>
</evidence>
<dbReference type="InterPro" id="IPR011006">
    <property type="entry name" value="CheY-like_superfamily"/>
</dbReference>
<proteinExistence type="predicted"/>
<keyword evidence="14" id="KW-1185">Reference proteome</keyword>
<dbReference type="GO" id="GO:0032993">
    <property type="term" value="C:protein-DNA complex"/>
    <property type="evidence" value="ECO:0007669"/>
    <property type="project" value="TreeGrafter"/>
</dbReference>
<dbReference type="Gene3D" id="1.10.10.10">
    <property type="entry name" value="Winged helix-like DNA-binding domain superfamily/Winged helix DNA-binding domain"/>
    <property type="match status" value="1"/>
</dbReference>
<dbReference type="GO" id="GO:0005829">
    <property type="term" value="C:cytosol"/>
    <property type="evidence" value="ECO:0007669"/>
    <property type="project" value="TreeGrafter"/>
</dbReference>
<name>A0A6N1B0X3_9PROT</name>
<dbReference type="Gene3D" id="6.10.250.690">
    <property type="match status" value="1"/>
</dbReference>
<keyword evidence="3 9" id="KW-0597">Phosphoprotein</keyword>
<dbReference type="SUPFAM" id="SSF52172">
    <property type="entry name" value="CheY-like"/>
    <property type="match status" value="1"/>
</dbReference>
<dbReference type="InterPro" id="IPR016032">
    <property type="entry name" value="Sig_transdc_resp-reg_C-effctor"/>
</dbReference>
<accession>A0A6N1B0X3</accession>
<dbReference type="Gene3D" id="3.40.50.2300">
    <property type="match status" value="1"/>
</dbReference>
<feature type="modified residue" description="4-aspartylphosphate" evidence="9">
    <location>
        <position position="52"/>
    </location>
</feature>
<dbReference type="RefSeq" id="WP_109153187.1">
    <property type="nucleotide sequence ID" value="NZ_BSOV01000001.1"/>
</dbReference>
<evidence type="ECO:0000313" key="13">
    <source>
        <dbReference type="EMBL" id="QKS54824.1"/>
    </source>
</evidence>
<dbReference type="SMART" id="SM00862">
    <property type="entry name" value="Trans_reg_C"/>
    <property type="match status" value="1"/>
</dbReference>
<organism evidence="13 14">
    <name type="scientific">Azospirillum oryzae</name>
    <dbReference type="NCBI Taxonomy" id="286727"/>
    <lineage>
        <taxon>Bacteria</taxon>
        <taxon>Pseudomonadati</taxon>
        <taxon>Pseudomonadota</taxon>
        <taxon>Alphaproteobacteria</taxon>
        <taxon>Rhodospirillales</taxon>
        <taxon>Azospirillaceae</taxon>
        <taxon>Azospirillum</taxon>
    </lineage>
</organism>
<evidence type="ECO:0000256" key="7">
    <source>
        <dbReference type="ARBA" id="ARBA00023163"/>
    </source>
</evidence>
<feature type="domain" description="Response regulatory" evidence="11">
    <location>
        <begin position="3"/>
        <end position="116"/>
    </location>
</feature>
<feature type="domain" description="OmpR/PhoB-type" evidence="12">
    <location>
        <begin position="133"/>
        <end position="232"/>
    </location>
</feature>
<dbReference type="InterPro" id="IPR036388">
    <property type="entry name" value="WH-like_DNA-bd_sf"/>
</dbReference>
<dbReference type="GO" id="GO:0000976">
    <property type="term" value="F:transcription cis-regulatory region binding"/>
    <property type="evidence" value="ECO:0007669"/>
    <property type="project" value="TreeGrafter"/>
</dbReference>
<dbReference type="FunFam" id="1.10.10.10:FF:000099">
    <property type="entry name" value="Two-component system response regulator TorR"/>
    <property type="match status" value="1"/>
</dbReference>
<dbReference type="PROSITE" id="PS50110">
    <property type="entry name" value="RESPONSE_REGULATORY"/>
    <property type="match status" value="1"/>
</dbReference>
<evidence type="ECO:0000256" key="2">
    <source>
        <dbReference type="ARBA" id="ARBA00022490"/>
    </source>
</evidence>
<dbReference type="Pfam" id="PF00486">
    <property type="entry name" value="Trans_reg_C"/>
    <property type="match status" value="1"/>
</dbReference>
<keyword evidence="7" id="KW-0804">Transcription</keyword>
<keyword evidence="6 10" id="KW-0238">DNA-binding</keyword>
<dbReference type="InterPro" id="IPR001867">
    <property type="entry name" value="OmpR/PhoB-type_DNA-bd"/>
</dbReference>
<dbReference type="FunFam" id="3.40.50.2300:FF:000001">
    <property type="entry name" value="DNA-binding response regulator PhoB"/>
    <property type="match status" value="1"/>
</dbReference>